<gene>
    <name evidence="2" type="ordered locus">MTR_5g033380</name>
</gene>
<evidence type="ECO:0000256" key="1">
    <source>
        <dbReference type="SAM" id="MobiDB-lite"/>
    </source>
</evidence>
<dbReference type="AlphaFoldDB" id="G7JZ02"/>
<dbReference type="PaxDb" id="3880-AES96112"/>
<dbReference type="EMBL" id="CM001221">
    <property type="protein sequence ID" value="AES96112.1"/>
    <property type="molecule type" value="Genomic_DNA"/>
</dbReference>
<evidence type="ECO:0000313" key="3">
    <source>
        <dbReference type="EnsemblPlants" id="AES96112"/>
    </source>
</evidence>
<name>G7JZ02_MEDTR</name>
<sequence>MGPSLEALKLAYTKNSQIHSSKGEEICGKAREENYMEMMKGVESPHRSSEDNEKVFSRRARDGEHDNKAEGEVEGIADAHVEEDGMSLPFSERFLPSVKPSIRKNFLFWMRSKRKTMHLKSSWRICISINGPSLEALKLAYTKKNQIDSSKAKEKRESHLQIHNFAVYRDAGLRKAPDEKDGGMCQGRKSSEDSKNAFENVDVFGSEYTDGEECSREKHRDGERDSKAESEGEAK</sequence>
<reference evidence="2 4" key="1">
    <citation type="journal article" date="2011" name="Nature">
        <title>The Medicago genome provides insight into the evolution of rhizobial symbioses.</title>
        <authorList>
            <person name="Young N.D."/>
            <person name="Debelle F."/>
            <person name="Oldroyd G.E."/>
            <person name="Geurts R."/>
            <person name="Cannon S.B."/>
            <person name="Udvardi M.K."/>
            <person name="Benedito V.A."/>
            <person name="Mayer K.F."/>
            <person name="Gouzy J."/>
            <person name="Schoof H."/>
            <person name="Van de Peer Y."/>
            <person name="Proost S."/>
            <person name="Cook D.R."/>
            <person name="Meyers B.C."/>
            <person name="Spannagl M."/>
            <person name="Cheung F."/>
            <person name="De Mita S."/>
            <person name="Krishnakumar V."/>
            <person name="Gundlach H."/>
            <person name="Zhou S."/>
            <person name="Mudge J."/>
            <person name="Bharti A.K."/>
            <person name="Murray J.D."/>
            <person name="Naoumkina M.A."/>
            <person name="Rosen B."/>
            <person name="Silverstein K.A."/>
            <person name="Tang H."/>
            <person name="Rombauts S."/>
            <person name="Zhao P.X."/>
            <person name="Zhou P."/>
            <person name="Barbe V."/>
            <person name="Bardou P."/>
            <person name="Bechner M."/>
            <person name="Bellec A."/>
            <person name="Berger A."/>
            <person name="Berges H."/>
            <person name="Bidwell S."/>
            <person name="Bisseling T."/>
            <person name="Choisne N."/>
            <person name="Couloux A."/>
            <person name="Denny R."/>
            <person name="Deshpande S."/>
            <person name="Dai X."/>
            <person name="Doyle J.J."/>
            <person name="Dudez A.M."/>
            <person name="Farmer A.D."/>
            <person name="Fouteau S."/>
            <person name="Franken C."/>
            <person name="Gibelin C."/>
            <person name="Gish J."/>
            <person name="Goldstein S."/>
            <person name="Gonzalez A.J."/>
            <person name="Green P.J."/>
            <person name="Hallab A."/>
            <person name="Hartog M."/>
            <person name="Hua A."/>
            <person name="Humphray S.J."/>
            <person name="Jeong D.H."/>
            <person name="Jing Y."/>
            <person name="Jocker A."/>
            <person name="Kenton S.M."/>
            <person name="Kim D.J."/>
            <person name="Klee K."/>
            <person name="Lai H."/>
            <person name="Lang C."/>
            <person name="Lin S."/>
            <person name="Macmil S.L."/>
            <person name="Magdelenat G."/>
            <person name="Matthews L."/>
            <person name="McCorrison J."/>
            <person name="Monaghan E.L."/>
            <person name="Mun J.H."/>
            <person name="Najar F.Z."/>
            <person name="Nicholson C."/>
            <person name="Noirot C."/>
            <person name="O'Bleness M."/>
            <person name="Paule C.R."/>
            <person name="Poulain J."/>
            <person name="Prion F."/>
            <person name="Qin B."/>
            <person name="Qu C."/>
            <person name="Retzel E.F."/>
            <person name="Riddle C."/>
            <person name="Sallet E."/>
            <person name="Samain S."/>
            <person name="Samson N."/>
            <person name="Sanders I."/>
            <person name="Saurat O."/>
            <person name="Scarpelli C."/>
            <person name="Schiex T."/>
            <person name="Segurens B."/>
            <person name="Severin A.J."/>
            <person name="Sherrier D.J."/>
            <person name="Shi R."/>
            <person name="Sims S."/>
            <person name="Singer S.R."/>
            <person name="Sinharoy S."/>
            <person name="Sterck L."/>
            <person name="Viollet A."/>
            <person name="Wang B.B."/>
            <person name="Wang K."/>
            <person name="Wang M."/>
            <person name="Wang X."/>
            <person name="Warfsmann J."/>
            <person name="Weissenbach J."/>
            <person name="White D.D."/>
            <person name="White J.D."/>
            <person name="Wiley G.B."/>
            <person name="Wincker P."/>
            <person name="Xing Y."/>
            <person name="Yang L."/>
            <person name="Yao Z."/>
            <person name="Ying F."/>
            <person name="Zhai J."/>
            <person name="Zhou L."/>
            <person name="Zuber A."/>
            <person name="Denarie J."/>
            <person name="Dixon R.A."/>
            <person name="May G.D."/>
            <person name="Schwartz D.C."/>
            <person name="Rogers J."/>
            <person name="Quetier F."/>
            <person name="Town C.D."/>
            <person name="Roe B.A."/>
        </authorList>
    </citation>
    <scope>NUCLEOTIDE SEQUENCE [LARGE SCALE GENOMIC DNA]</scope>
    <source>
        <strain evidence="2">A17</strain>
        <strain evidence="3 4">cv. Jemalong A17</strain>
    </source>
</reference>
<feature type="compositionally biased region" description="Basic and acidic residues" evidence="1">
    <location>
        <begin position="43"/>
        <end position="74"/>
    </location>
</feature>
<feature type="region of interest" description="Disordered" evidence="1">
    <location>
        <begin position="38"/>
        <end position="74"/>
    </location>
</feature>
<feature type="region of interest" description="Disordered" evidence="1">
    <location>
        <begin position="176"/>
        <end position="235"/>
    </location>
</feature>
<evidence type="ECO:0000313" key="4">
    <source>
        <dbReference type="Proteomes" id="UP000002051"/>
    </source>
</evidence>
<reference evidence="2 4" key="2">
    <citation type="journal article" date="2014" name="BMC Genomics">
        <title>An improved genome release (version Mt4.0) for the model legume Medicago truncatula.</title>
        <authorList>
            <person name="Tang H."/>
            <person name="Krishnakumar V."/>
            <person name="Bidwell S."/>
            <person name="Rosen B."/>
            <person name="Chan A."/>
            <person name="Zhou S."/>
            <person name="Gentzbittel L."/>
            <person name="Childs K.L."/>
            <person name="Yandell M."/>
            <person name="Gundlach H."/>
            <person name="Mayer K.F."/>
            <person name="Schwartz D.C."/>
            <person name="Town C.D."/>
        </authorList>
    </citation>
    <scope>GENOME REANNOTATION</scope>
    <source>
        <strain evidence="3 4">cv. Jemalong A17</strain>
    </source>
</reference>
<feature type="compositionally biased region" description="Basic and acidic residues" evidence="1">
    <location>
        <begin position="213"/>
        <end position="235"/>
    </location>
</feature>
<dbReference type="HOGENOM" id="CLU_1181735_0_0_1"/>
<dbReference type="EnsemblPlants" id="AES96112">
    <property type="protein sequence ID" value="AES96112"/>
    <property type="gene ID" value="MTR_5g033380"/>
</dbReference>
<keyword evidence="4" id="KW-1185">Reference proteome</keyword>
<organism evidence="2 4">
    <name type="scientific">Medicago truncatula</name>
    <name type="common">Barrel medic</name>
    <name type="synonym">Medicago tribuloides</name>
    <dbReference type="NCBI Taxonomy" id="3880"/>
    <lineage>
        <taxon>Eukaryota</taxon>
        <taxon>Viridiplantae</taxon>
        <taxon>Streptophyta</taxon>
        <taxon>Embryophyta</taxon>
        <taxon>Tracheophyta</taxon>
        <taxon>Spermatophyta</taxon>
        <taxon>Magnoliopsida</taxon>
        <taxon>eudicotyledons</taxon>
        <taxon>Gunneridae</taxon>
        <taxon>Pentapetalae</taxon>
        <taxon>rosids</taxon>
        <taxon>fabids</taxon>
        <taxon>Fabales</taxon>
        <taxon>Fabaceae</taxon>
        <taxon>Papilionoideae</taxon>
        <taxon>50 kb inversion clade</taxon>
        <taxon>NPAAA clade</taxon>
        <taxon>Hologalegina</taxon>
        <taxon>IRL clade</taxon>
        <taxon>Trifolieae</taxon>
        <taxon>Medicago</taxon>
    </lineage>
</organism>
<reference evidence="3" key="3">
    <citation type="submission" date="2015-04" db="UniProtKB">
        <authorList>
            <consortium name="EnsemblPlants"/>
        </authorList>
    </citation>
    <scope>IDENTIFICATION</scope>
    <source>
        <strain evidence="3">cv. Jemalong A17</strain>
    </source>
</reference>
<evidence type="ECO:0000313" key="2">
    <source>
        <dbReference type="EMBL" id="AES96112.1"/>
    </source>
</evidence>
<proteinExistence type="predicted"/>
<protein>
    <submittedName>
        <fullName evidence="2 3">Uncharacterized protein</fullName>
    </submittedName>
</protein>
<accession>G7JZ02</accession>
<dbReference type="Proteomes" id="UP000002051">
    <property type="component" value="Chromosome 5"/>
</dbReference>